<dbReference type="GO" id="GO:0018826">
    <property type="term" value="F:methionine gamma-lyase activity"/>
    <property type="evidence" value="ECO:0007669"/>
    <property type="project" value="UniProtKB-EC"/>
</dbReference>
<dbReference type="InterPro" id="IPR015422">
    <property type="entry name" value="PyrdxlP-dep_Trfase_small"/>
</dbReference>
<dbReference type="PANTHER" id="PTHR11808:SF80">
    <property type="entry name" value="CYSTATHIONINE GAMMA-LYASE"/>
    <property type="match status" value="1"/>
</dbReference>
<dbReference type="KEGG" id="tvl:FAZ95_31760"/>
<dbReference type="GO" id="GO:0005737">
    <property type="term" value="C:cytoplasm"/>
    <property type="evidence" value="ECO:0007669"/>
    <property type="project" value="TreeGrafter"/>
</dbReference>
<proteinExistence type="inferred from homology"/>
<dbReference type="GO" id="GO:0030170">
    <property type="term" value="F:pyridoxal phosphate binding"/>
    <property type="evidence" value="ECO:0007669"/>
    <property type="project" value="InterPro"/>
</dbReference>
<gene>
    <name evidence="5" type="ORF">FAZ95_31760</name>
</gene>
<sequence>MDQEKLGFSTNAIHAGYDPNKHEGALSTPIFCTSAYAFDSAEQAAARIGGEEEGMVYSRGGNPTVRVLEQRLAILEGAQAAVAVGSGMGAISTLAWTLLRPGDKLLVDVTLYSGTQTLVNSILPEFGIVTNVADFTRPDEVGASISRNTKLVLFESLTNPNMRMVDIKTISETVRERSEALIAVDNTYCTPYLQRPLDFGADIVLHSLTKYINGHGDVIAGVVIGSAEIVKRVRTAGMKNSTGACLSPADAYLILRGLKTLTIRMDRHCHNAQIIAEFLERSSCVKKVHYPGLQSYSQYDLARRQMKQPGGMIAFELKGGIEAGRKFINSLRLFARSLSLGDAESLALHPASMMKTVYTEEDRRDSLIDDGLVRLSVGLENVEDLLADLEHALSVLA</sequence>
<dbReference type="InterPro" id="IPR015424">
    <property type="entry name" value="PyrdxlP-dep_Trfase"/>
</dbReference>
<dbReference type="CDD" id="cd00614">
    <property type="entry name" value="CGS_like"/>
    <property type="match status" value="1"/>
</dbReference>
<organism evidence="5 6">
    <name type="scientific">Trinickia violacea</name>
    <dbReference type="NCBI Taxonomy" id="2571746"/>
    <lineage>
        <taxon>Bacteria</taxon>
        <taxon>Pseudomonadati</taxon>
        <taxon>Pseudomonadota</taxon>
        <taxon>Betaproteobacteria</taxon>
        <taxon>Burkholderiales</taxon>
        <taxon>Burkholderiaceae</taxon>
        <taxon>Trinickia</taxon>
    </lineage>
</organism>
<name>A0A4P8J395_9BURK</name>
<dbReference type="OrthoDB" id="9805807at2"/>
<evidence type="ECO:0000256" key="2">
    <source>
        <dbReference type="ARBA" id="ARBA00022898"/>
    </source>
</evidence>
<dbReference type="GO" id="GO:0009086">
    <property type="term" value="P:methionine biosynthetic process"/>
    <property type="evidence" value="ECO:0007669"/>
    <property type="project" value="UniProtKB-ARBA"/>
</dbReference>
<evidence type="ECO:0000313" key="5">
    <source>
        <dbReference type="EMBL" id="QCP54945.1"/>
    </source>
</evidence>
<evidence type="ECO:0000256" key="3">
    <source>
        <dbReference type="PIRSR" id="PIRSR001434-2"/>
    </source>
</evidence>
<comment type="similarity">
    <text evidence="4">Belongs to the trans-sulfuration enzymes family.</text>
</comment>
<accession>A0A4P8J395</accession>
<dbReference type="InterPro" id="IPR000277">
    <property type="entry name" value="Cys/Met-Metab_PyrdxlP-dep_enz"/>
</dbReference>
<keyword evidence="2 3" id="KW-0663">Pyridoxal phosphate</keyword>
<dbReference type="GO" id="GO:0019346">
    <property type="term" value="P:transsulfuration"/>
    <property type="evidence" value="ECO:0007669"/>
    <property type="project" value="InterPro"/>
</dbReference>
<protein>
    <submittedName>
        <fullName evidence="5">Methionine gamma-lyase</fullName>
        <ecNumber evidence="5">4.4.1.11</ecNumber>
    </submittedName>
</protein>
<dbReference type="PROSITE" id="PS00868">
    <property type="entry name" value="CYS_MET_METAB_PP"/>
    <property type="match status" value="1"/>
</dbReference>
<dbReference type="Proteomes" id="UP000298656">
    <property type="component" value="Chromosome 2"/>
</dbReference>
<keyword evidence="5" id="KW-0456">Lyase</keyword>
<feature type="modified residue" description="N6-(pyridoxal phosphate)lysine" evidence="3">
    <location>
        <position position="210"/>
    </location>
</feature>
<dbReference type="FunFam" id="3.90.1150.10:FF:000033">
    <property type="entry name" value="Cystathionine gamma-synthase"/>
    <property type="match status" value="1"/>
</dbReference>
<dbReference type="Gene3D" id="3.40.640.10">
    <property type="entry name" value="Type I PLP-dependent aspartate aminotransferase-like (Major domain)"/>
    <property type="match status" value="1"/>
</dbReference>
<evidence type="ECO:0000256" key="4">
    <source>
        <dbReference type="RuleBase" id="RU362118"/>
    </source>
</evidence>
<dbReference type="Gene3D" id="3.90.1150.10">
    <property type="entry name" value="Aspartate Aminotransferase, domain 1"/>
    <property type="match status" value="1"/>
</dbReference>
<dbReference type="InterPro" id="IPR054542">
    <property type="entry name" value="Cys_met_metab_PP"/>
</dbReference>
<reference evidence="5 6" key="1">
    <citation type="submission" date="2019-05" db="EMBL/GenBank/DDBJ databases">
        <title>Burkholderia sp. DHOD12, isolated from subtropical forest soil.</title>
        <authorList>
            <person name="Gao Z.-H."/>
            <person name="Qiu L.-H."/>
        </authorList>
    </citation>
    <scope>NUCLEOTIDE SEQUENCE [LARGE SCALE GENOMIC DNA]</scope>
    <source>
        <strain evidence="5 6">DHOD12</strain>
    </source>
</reference>
<dbReference type="AlphaFoldDB" id="A0A4P8J395"/>
<comment type="cofactor">
    <cofactor evidence="1 4">
        <name>pyridoxal 5'-phosphate</name>
        <dbReference type="ChEBI" id="CHEBI:597326"/>
    </cofactor>
</comment>
<dbReference type="InterPro" id="IPR015421">
    <property type="entry name" value="PyrdxlP-dep_Trfase_major"/>
</dbReference>
<dbReference type="Pfam" id="PF01053">
    <property type="entry name" value="Cys_Met_Meta_PP"/>
    <property type="match status" value="1"/>
</dbReference>
<dbReference type="PANTHER" id="PTHR11808">
    <property type="entry name" value="TRANS-SULFURATION ENZYME FAMILY MEMBER"/>
    <property type="match status" value="1"/>
</dbReference>
<dbReference type="SUPFAM" id="SSF53383">
    <property type="entry name" value="PLP-dependent transferases"/>
    <property type="match status" value="1"/>
</dbReference>
<dbReference type="PIRSF" id="PIRSF001434">
    <property type="entry name" value="CGS"/>
    <property type="match status" value="1"/>
</dbReference>
<evidence type="ECO:0000313" key="6">
    <source>
        <dbReference type="Proteomes" id="UP000298656"/>
    </source>
</evidence>
<dbReference type="FunFam" id="3.40.640.10:FF:000046">
    <property type="entry name" value="Cystathionine gamma-lyase"/>
    <property type="match status" value="1"/>
</dbReference>
<evidence type="ECO:0000256" key="1">
    <source>
        <dbReference type="ARBA" id="ARBA00001933"/>
    </source>
</evidence>
<dbReference type="EC" id="4.4.1.11" evidence="5"/>
<keyword evidence="6" id="KW-1185">Reference proteome</keyword>
<dbReference type="EMBL" id="CP040078">
    <property type="protein sequence ID" value="QCP54945.1"/>
    <property type="molecule type" value="Genomic_DNA"/>
</dbReference>